<dbReference type="InterPro" id="IPR027304">
    <property type="entry name" value="Trigger_fact/SurA_dom_sf"/>
</dbReference>
<dbReference type="SUPFAM" id="SSF109998">
    <property type="entry name" value="Triger factor/SurA peptide-binding domain-like"/>
    <property type="match status" value="1"/>
</dbReference>
<dbReference type="InterPro" id="IPR052029">
    <property type="entry name" value="PpiD_chaperone"/>
</dbReference>
<dbReference type="Gene3D" id="1.10.4030.10">
    <property type="entry name" value="Porin chaperone SurA, peptide-binding domain"/>
    <property type="match status" value="1"/>
</dbReference>
<protein>
    <recommendedName>
        <fullName evidence="8">PpiC domain-containing protein</fullName>
    </recommendedName>
</protein>
<dbReference type="EMBL" id="BAFH01000003">
    <property type="protein sequence ID" value="GAB62573.1"/>
    <property type="molecule type" value="Genomic_DNA"/>
</dbReference>
<evidence type="ECO:0000313" key="7">
    <source>
        <dbReference type="Proteomes" id="UP000002985"/>
    </source>
</evidence>
<evidence type="ECO:0000256" key="5">
    <source>
        <dbReference type="SAM" id="MobiDB-lite"/>
    </source>
</evidence>
<comment type="subcellular location">
    <subcellularLocation>
        <location evidence="1">Cell membrane</location>
    </subcellularLocation>
</comment>
<dbReference type="AlphaFoldDB" id="I3ILH8"/>
<reference evidence="6 7" key="1">
    <citation type="journal article" date="2012" name="FEBS Lett.">
        <title>Anammox organism KSU-1 expresses a NirK-type copper-containing nitrite reductase instead of a NirS-type with cytochrome cd1.</title>
        <authorList>
            <person name="Hira D."/>
            <person name="Toh H."/>
            <person name="Migita C.T."/>
            <person name="Okubo H."/>
            <person name="Nishiyama T."/>
            <person name="Hattori M."/>
            <person name="Furukawa K."/>
            <person name="Fujii T."/>
        </authorList>
    </citation>
    <scope>NUCLEOTIDE SEQUENCE [LARGE SCALE GENOMIC DNA]</scope>
</reference>
<evidence type="ECO:0000256" key="2">
    <source>
        <dbReference type="ARBA" id="ARBA00022475"/>
    </source>
</evidence>
<comment type="caution">
    <text evidence="6">The sequence shown here is derived from an EMBL/GenBank/DDBJ whole genome shotgun (WGS) entry which is preliminary data.</text>
</comment>
<evidence type="ECO:0000256" key="3">
    <source>
        <dbReference type="ARBA" id="ARBA00023136"/>
    </source>
</evidence>
<gene>
    <name evidence="6" type="ORF">KSU1_C0977</name>
</gene>
<dbReference type="PANTHER" id="PTHR47529:SF1">
    <property type="entry name" value="PERIPLASMIC CHAPERONE PPID"/>
    <property type="match status" value="1"/>
</dbReference>
<keyword evidence="2" id="KW-1003">Cell membrane</keyword>
<name>I3ILH8_9BACT</name>
<dbReference type="eggNOG" id="COG0760">
    <property type="taxonomic scope" value="Bacteria"/>
</dbReference>
<organism evidence="6 7">
    <name type="scientific">Candidatus Jettenia caeni</name>
    <dbReference type="NCBI Taxonomy" id="247490"/>
    <lineage>
        <taxon>Bacteria</taxon>
        <taxon>Pseudomonadati</taxon>
        <taxon>Planctomycetota</taxon>
        <taxon>Candidatus Brocadiia</taxon>
        <taxon>Candidatus Brocadiales</taxon>
        <taxon>Candidatus Brocadiaceae</taxon>
        <taxon>Candidatus Jettenia</taxon>
    </lineage>
</organism>
<evidence type="ECO:0000313" key="6">
    <source>
        <dbReference type="EMBL" id="GAB62573.1"/>
    </source>
</evidence>
<dbReference type="GO" id="GO:0005886">
    <property type="term" value="C:plasma membrane"/>
    <property type="evidence" value="ECO:0007669"/>
    <property type="project" value="UniProtKB-SubCell"/>
</dbReference>
<evidence type="ECO:0000256" key="1">
    <source>
        <dbReference type="ARBA" id="ARBA00004236"/>
    </source>
</evidence>
<keyword evidence="4" id="KW-0143">Chaperone</keyword>
<feature type="region of interest" description="Disordered" evidence="5">
    <location>
        <begin position="245"/>
        <end position="287"/>
    </location>
</feature>
<evidence type="ECO:0008006" key="8">
    <source>
        <dbReference type="Google" id="ProtNLM"/>
    </source>
</evidence>
<sequence>MIFSMVVWGVSYSAMEMIPKKPVGKVLGRKITQNEFADMLRRWQRLFFSQANESIVSLVWKQLIFVEEAQRMGIMVTTQEIEEGIQRLAFQMFGTGMNMNKYSLIQFLCSNFKLNQDDIERTLREALLVEKLESAMRASTKMTTEETWQRYSMENEQVKFKALTLRASGFLNSVNVTEDEIRSHYEKYKNNEYNEESHQPGYKLPERVKMECLIAKFDDMEKQVSVPEDEMEKYYEDNKEVQFKITEADTKPEDTKADKTVSEENKNNQKKEKKKNSDEGKEHKEETVTTYKSFDEVKGDIQKILVRQKAIEKTTEIMTKLDEEIYESIDKEERSSFKDLANTYKVTYQIPKGKKTGNEFLTENDLLEIFPGSDQIIQAAFDREKYEPSVPFDFVEGKVIFQVIDKKLPAPAPLEEIRNQVVTGLKLEKALLRAKEVAEKHAGTAAKTVSFDDMVKSIKAECGQIDIPVSEIDYITRPIKLFNKDSKYIEALKEDRPNVAKKAFELKPGQRGVAVEPLGEKACYILEVIDKKPADKSAFEKDKENIAKRYLFEKQEAFISEWQTDINRHMEIYTKFQ</sequence>
<keyword evidence="7" id="KW-1185">Reference proteome</keyword>
<proteinExistence type="predicted"/>
<dbReference type="STRING" id="247490.KSU1_C0977"/>
<accession>I3ILH8</accession>
<dbReference type="PANTHER" id="PTHR47529">
    <property type="entry name" value="PEPTIDYL-PROLYL CIS-TRANS ISOMERASE D"/>
    <property type="match status" value="1"/>
</dbReference>
<keyword evidence="3" id="KW-0472">Membrane</keyword>
<dbReference type="Pfam" id="PF13623">
    <property type="entry name" value="SurA_N_2"/>
    <property type="match status" value="1"/>
</dbReference>
<dbReference type="Proteomes" id="UP000002985">
    <property type="component" value="Unassembled WGS sequence"/>
</dbReference>
<evidence type="ECO:0000256" key="4">
    <source>
        <dbReference type="ARBA" id="ARBA00023186"/>
    </source>
</evidence>